<dbReference type="InterPro" id="IPR001303">
    <property type="entry name" value="Aldolase_II/adducin_N"/>
</dbReference>
<evidence type="ECO:0000313" key="3">
    <source>
        <dbReference type="Proteomes" id="UP000321201"/>
    </source>
</evidence>
<gene>
    <name evidence="2" type="ORF">FR698_00125</name>
</gene>
<dbReference type="SUPFAM" id="SSF51735">
    <property type="entry name" value="NAD(P)-binding Rossmann-fold domains"/>
    <property type="match status" value="1"/>
</dbReference>
<dbReference type="Proteomes" id="UP000321201">
    <property type="component" value="Unassembled WGS sequence"/>
</dbReference>
<dbReference type="AlphaFoldDB" id="A0A5C7EWT5"/>
<keyword evidence="3" id="KW-1185">Reference proteome</keyword>
<name>A0A5C7EWT5_9PROT</name>
<dbReference type="InterPro" id="IPR036409">
    <property type="entry name" value="Aldolase_II/adducin_N_sf"/>
</dbReference>
<protein>
    <submittedName>
        <fullName evidence="2">Bifunctional aldolase/short-chain dehydrogenase</fullName>
    </submittedName>
</protein>
<dbReference type="InParanoid" id="A0A5C7EWT5"/>
<dbReference type="OrthoDB" id="9774430at2"/>
<dbReference type="Gene3D" id="3.40.50.720">
    <property type="entry name" value="NAD(P)-binding Rossmann-like Domain"/>
    <property type="match status" value="1"/>
</dbReference>
<dbReference type="SUPFAM" id="SSF53639">
    <property type="entry name" value="AraD/HMP-PK domain-like"/>
    <property type="match status" value="1"/>
</dbReference>
<dbReference type="SMART" id="SM01007">
    <property type="entry name" value="Aldolase_II"/>
    <property type="match status" value="1"/>
</dbReference>
<feature type="domain" description="Class II aldolase/adducin N-terminal" evidence="1">
    <location>
        <begin position="21"/>
        <end position="217"/>
    </location>
</feature>
<evidence type="ECO:0000259" key="1">
    <source>
        <dbReference type="SMART" id="SM01007"/>
    </source>
</evidence>
<dbReference type="Pfam" id="PF00596">
    <property type="entry name" value="Aldolase_II"/>
    <property type="match status" value="1"/>
</dbReference>
<comment type="caution">
    <text evidence="2">The sequence shown here is derived from an EMBL/GenBank/DDBJ whole genome shotgun (WGS) entry which is preliminary data.</text>
</comment>
<organism evidence="2 3">
    <name type="scientific">Pelomicrobium methylotrophicum</name>
    <dbReference type="NCBI Taxonomy" id="2602750"/>
    <lineage>
        <taxon>Bacteria</taxon>
        <taxon>Pseudomonadati</taxon>
        <taxon>Pseudomonadota</taxon>
        <taxon>Hydrogenophilia</taxon>
        <taxon>Hydrogenophilia incertae sedis</taxon>
        <taxon>Pelomicrobium</taxon>
    </lineage>
</organism>
<evidence type="ECO:0000313" key="2">
    <source>
        <dbReference type="EMBL" id="TXF13569.1"/>
    </source>
</evidence>
<dbReference type="InterPro" id="IPR036291">
    <property type="entry name" value="NAD(P)-bd_dom_sf"/>
</dbReference>
<sequence length="512" mass="54944">MRTRSRWNDHDAARFSGELGSRVYTSRLLGQDPALVLYGGGNTSIKVEEQGRRVLYVKGSGTDLAHVDERGFVPVDLERAQALLEHEQLDNDEMMALLKGAVLRPDAPTPSIETLLHAALPFRYVEHTHADSILAVANVAAAERVLAQVYGELAPVVPYRHSGFELAKACVEVFRQRATPRSIGLILQFHGAVAFGNTARESYENMIDLVARAEDYLASRDAWTLPEAPAASLDWEAVAVLRRDASRAAGFPLILKLVRDPVAMAFAQRADLEVVSQQGPATPQHAIFTRRVPLLGRDVAAYTQRYAEYLASHLGPDRARGLDPSPRVILDPVLGLGALGVNARYAAITAEVYLHDIAIISRAAAHDTYRAAPPRYIAEAELAYGGFERAIRRQAEGSRPLLGQVALVTPGAAKRDPGLAQRLLDQGAAVVLPSPAAVPALRDEALLPVPLADSSPASLEQAVQAAVEAFGGVDLLCAVGDGEAWTRVCAPLLALSPVAGRPERTALGATSH</sequence>
<dbReference type="EMBL" id="VPFL01000001">
    <property type="protein sequence ID" value="TXF13569.1"/>
    <property type="molecule type" value="Genomic_DNA"/>
</dbReference>
<proteinExistence type="predicted"/>
<dbReference type="RefSeq" id="WP_147798155.1">
    <property type="nucleotide sequence ID" value="NZ_VPFL01000001.1"/>
</dbReference>
<reference evidence="2 3" key="1">
    <citation type="submission" date="2019-08" db="EMBL/GenBank/DDBJ databases">
        <title>Pelomicrobium methylotrophicum gen. nov., sp. nov. a moderately thermophilic, facultatively anaerobic, lithoautotrophic and methylotrophic bacterium isolated from a terrestrial mud volcano.</title>
        <authorList>
            <person name="Slobodkina G.B."/>
            <person name="Merkel A.Y."/>
            <person name="Slobodkin A.I."/>
        </authorList>
    </citation>
    <scope>NUCLEOTIDE SEQUENCE [LARGE SCALE GENOMIC DNA]</scope>
    <source>
        <strain evidence="2 3">SM250</strain>
    </source>
</reference>
<dbReference type="Gene3D" id="3.40.225.10">
    <property type="entry name" value="Class II aldolase/adducin N-terminal domain"/>
    <property type="match status" value="1"/>
</dbReference>
<accession>A0A5C7EWT5</accession>